<evidence type="ECO:0000256" key="5">
    <source>
        <dbReference type="ARBA" id="ARBA00039112"/>
    </source>
</evidence>
<evidence type="ECO:0000313" key="11">
    <source>
        <dbReference type="EMBL" id="KAK8035468.1"/>
    </source>
</evidence>
<evidence type="ECO:0000256" key="8">
    <source>
        <dbReference type="ARBA" id="ARBA00047306"/>
    </source>
</evidence>
<dbReference type="Proteomes" id="UP001444661">
    <property type="component" value="Unassembled WGS sequence"/>
</dbReference>
<dbReference type="Gene3D" id="3.40.50.150">
    <property type="entry name" value="Vaccinia Virus protein VP39"/>
    <property type="match status" value="1"/>
</dbReference>
<accession>A0ABR1SMA9</accession>
<evidence type="ECO:0000256" key="2">
    <source>
        <dbReference type="ARBA" id="ARBA00022603"/>
    </source>
</evidence>
<protein>
    <recommendedName>
        <fullName evidence="6">Alpha N-terminal protein methyltransferase 1</fullName>
        <ecNumber evidence="5">2.1.1.244</ecNumber>
    </recommendedName>
    <alternativeName>
        <fullName evidence="7">X-Pro-Lys N-terminal protein methyltransferase 1</fullName>
    </alternativeName>
</protein>
<evidence type="ECO:0000256" key="6">
    <source>
        <dbReference type="ARBA" id="ARBA00039449"/>
    </source>
</evidence>
<dbReference type="InterPro" id="IPR008576">
    <property type="entry name" value="MeTrfase_NTM1"/>
</dbReference>
<evidence type="ECO:0000256" key="7">
    <source>
        <dbReference type="ARBA" id="ARBA00043129"/>
    </source>
</evidence>
<gene>
    <name evidence="11" type="ORF">PG993_010463</name>
</gene>
<dbReference type="PANTHER" id="PTHR12753:SF0">
    <property type="entry name" value="ALPHA N-TERMINAL PROTEIN METHYLTRANSFERASE 1"/>
    <property type="match status" value="1"/>
</dbReference>
<keyword evidence="2" id="KW-0489">Methyltransferase</keyword>
<comment type="caution">
    <text evidence="11">The sequence shown here is derived from an EMBL/GenBank/DDBJ whole genome shotgun (WGS) entry which is preliminary data.</text>
</comment>
<dbReference type="PIRSF" id="PIRSF016958">
    <property type="entry name" value="DUF858_MeTrfase_lik"/>
    <property type="match status" value="1"/>
</dbReference>
<dbReference type="EMBL" id="JAQQWK010000009">
    <property type="protein sequence ID" value="KAK8035468.1"/>
    <property type="molecule type" value="Genomic_DNA"/>
</dbReference>
<evidence type="ECO:0000256" key="1">
    <source>
        <dbReference type="ARBA" id="ARBA00009059"/>
    </source>
</evidence>
<evidence type="ECO:0000256" key="9">
    <source>
        <dbReference type="ARBA" id="ARBA00047885"/>
    </source>
</evidence>
<feature type="non-terminal residue" evidence="11">
    <location>
        <position position="1"/>
    </location>
</feature>
<dbReference type="InterPro" id="IPR029063">
    <property type="entry name" value="SAM-dependent_MTases_sf"/>
</dbReference>
<evidence type="ECO:0000313" key="12">
    <source>
        <dbReference type="Proteomes" id="UP001444661"/>
    </source>
</evidence>
<reference evidence="11 12" key="1">
    <citation type="submission" date="2023-01" db="EMBL/GenBank/DDBJ databases">
        <title>Analysis of 21 Apiospora genomes using comparative genomics revels a genus with tremendous synthesis potential of carbohydrate active enzymes and secondary metabolites.</title>
        <authorList>
            <person name="Sorensen T."/>
        </authorList>
    </citation>
    <scope>NUCLEOTIDE SEQUENCE [LARGE SCALE GENOMIC DNA]</scope>
    <source>
        <strain evidence="11 12">CBS 33761</strain>
    </source>
</reference>
<keyword evidence="3" id="KW-0808">Transferase</keyword>
<keyword evidence="4" id="KW-0949">S-adenosyl-L-methionine</keyword>
<dbReference type="EC" id="2.1.1.244" evidence="5"/>
<comment type="catalytic activity">
    <reaction evidence="9">
        <text>N-terminal L-prolyl-L-prolyl-L-lysyl-[protein] + 2 S-adenosyl-L-methionine = N-terminal N,N-dimethyl-L-prolyl-L-prolyl-L-lysyl-[protein] + 2 S-adenosyl-L-homocysteine + 2 H(+)</text>
        <dbReference type="Rhea" id="RHEA:54736"/>
        <dbReference type="Rhea" id="RHEA-COMP:13787"/>
        <dbReference type="Rhea" id="RHEA-COMP:13974"/>
        <dbReference type="ChEBI" id="CHEBI:15378"/>
        <dbReference type="ChEBI" id="CHEBI:57856"/>
        <dbReference type="ChEBI" id="CHEBI:59789"/>
        <dbReference type="ChEBI" id="CHEBI:138059"/>
        <dbReference type="ChEBI" id="CHEBI:138318"/>
        <dbReference type="EC" id="2.1.1.244"/>
    </reaction>
</comment>
<evidence type="ECO:0000256" key="4">
    <source>
        <dbReference type="ARBA" id="ARBA00022691"/>
    </source>
</evidence>
<dbReference type="SUPFAM" id="SSF53335">
    <property type="entry name" value="S-adenosyl-L-methionine-dependent methyltransferases"/>
    <property type="match status" value="1"/>
</dbReference>
<comment type="catalytic activity">
    <reaction evidence="10">
        <text>N-terminal L-alanyl-L-prolyl-L-lysyl-[protein] + 3 S-adenosyl-L-methionine = N-terminal N,N,N-trimethyl-L-alanyl-L-prolyl-L-lysyl-[protein] + 3 S-adenosyl-L-homocysteine + 3 H(+)</text>
        <dbReference type="Rhea" id="RHEA:54712"/>
        <dbReference type="Rhea" id="RHEA-COMP:13785"/>
        <dbReference type="Rhea" id="RHEA-COMP:13971"/>
        <dbReference type="ChEBI" id="CHEBI:15378"/>
        <dbReference type="ChEBI" id="CHEBI:57856"/>
        <dbReference type="ChEBI" id="CHEBI:59789"/>
        <dbReference type="ChEBI" id="CHEBI:138057"/>
        <dbReference type="ChEBI" id="CHEBI:138315"/>
        <dbReference type="EC" id="2.1.1.244"/>
    </reaction>
</comment>
<comment type="similarity">
    <text evidence="1">Belongs to the methyltransferase superfamily. NTM1 family.</text>
</comment>
<name>A0ABR1SMA9_9PEZI</name>
<evidence type="ECO:0000256" key="10">
    <source>
        <dbReference type="ARBA" id="ARBA00048167"/>
    </source>
</evidence>
<organism evidence="11 12">
    <name type="scientific">Apiospora rasikravindrae</name>
    <dbReference type="NCBI Taxonomy" id="990691"/>
    <lineage>
        <taxon>Eukaryota</taxon>
        <taxon>Fungi</taxon>
        <taxon>Dikarya</taxon>
        <taxon>Ascomycota</taxon>
        <taxon>Pezizomycotina</taxon>
        <taxon>Sordariomycetes</taxon>
        <taxon>Xylariomycetidae</taxon>
        <taxon>Amphisphaeriales</taxon>
        <taxon>Apiosporaceae</taxon>
        <taxon>Apiospora</taxon>
    </lineage>
</organism>
<proteinExistence type="inferred from homology"/>
<dbReference type="PANTHER" id="PTHR12753">
    <property type="entry name" value="AD-003 - RELATED"/>
    <property type="match status" value="1"/>
</dbReference>
<keyword evidence="12" id="KW-1185">Reference proteome</keyword>
<comment type="catalytic activity">
    <reaction evidence="8">
        <text>N-terminal L-seryl-L-prolyl-L-lysyl-[protein] + 3 S-adenosyl-L-methionine = N-terminal N,N,N-trimethyl-L-seryl-L-prolyl-L-lysyl-[protein] + 3 S-adenosyl-L-homocysteine + 3 H(+)</text>
        <dbReference type="Rhea" id="RHEA:54724"/>
        <dbReference type="Rhea" id="RHEA-COMP:13789"/>
        <dbReference type="Rhea" id="RHEA-COMP:13973"/>
        <dbReference type="ChEBI" id="CHEBI:15378"/>
        <dbReference type="ChEBI" id="CHEBI:57856"/>
        <dbReference type="ChEBI" id="CHEBI:59789"/>
        <dbReference type="ChEBI" id="CHEBI:138061"/>
        <dbReference type="ChEBI" id="CHEBI:138317"/>
        <dbReference type="EC" id="2.1.1.244"/>
    </reaction>
</comment>
<sequence length="224" mass="24750">NEEKSGGRQYWESTKAYLLGGVPPDAGFANISKIDLQNSRAFLAELGIGSTHDRRAVKIALEGGAGTGRVTEGLLSNIAEHIDVVEPVVKFTAGLQGKSKVRTVFNVGLDKWQSTEGVYYDLIWTQWCVGYLADSQLIDYLKHCKAAVTADTGIIVLKENLSFSDEDYVDPVDGSVTRSEITFQEIIREAGLNIIRMDTQRGLPKKLFPVRMYAMKPHKKEPTA</sequence>
<evidence type="ECO:0000256" key="3">
    <source>
        <dbReference type="ARBA" id="ARBA00022679"/>
    </source>
</evidence>
<dbReference type="Pfam" id="PF05891">
    <property type="entry name" value="Methyltransf_PK"/>
    <property type="match status" value="1"/>
</dbReference>